<sequence>MPVRERQEDKPYDQPTSSNPDE</sequence>
<accession>A0A820A3N2</accession>
<gene>
    <name evidence="4" type="ORF">FNK824_LOCUS36606</name>
    <name evidence="3" type="ORF">OTI717_LOCUS37834</name>
    <name evidence="2" type="ORF">SEV965_LOCUS38520</name>
</gene>
<reference evidence="3" key="1">
    <citation type="submission" date="2021-02" db="EMBL/GenBank/DDBJ databases">
        <authorList>
            <person name="Nowell W R."/>
        </authorList>
    </citation>
    <scope>NUCLEOTIDE SEQUENCE</scope>
</reference>
<evidence type="ECO:0000313" key="4">
    <source>
        <dbReference type="EMBL" id="CAF4207891.1"/>
    </source>
</evidence>
<dbReference type="EMBL" id="CAJOBE010017155">
    <property type="protein sequence ID" value="CAF4207891.1"/>
    <property type="molecule type" value="Genomic_DNA"/>
</dbReference>
<evidence type="ECO:0000313" key="3">
    <source>
        <dbReference type="EMBL" id="CAF4184182.1"/>
    </source>
</evidence>
<name>A0A820A3N2_9BILA</name>
<feature type="region of interest" description="Disordered" evidence="1">
    <location>
        <begin position="1"/>
        <end position="22"/>
    </location>
</feature>
<dbReference type="Proteomes" id="UP000663874">
    <property type="component" value="Unassembled WGS sequence"/>
</dbReference>
<dbReference type="Proteomes" id="UP000663889">
    <property type="component" value="Unassembled WGS sequence"/>
</dbReference>
<evidence type="ECO:0000313" key="2">
    <source>
        <dbReference type="EMBL" id="CAF1547869.1"/>
    </source>
</evidence>
<dbReference type="AlphaFoldDB" id="A0A820A3N2"/>
<proteinExistence type="predicted"/>
<evidence type="ECO:0000313" key="5">
    <source>
        <dbReference type="Proteomes" id="UP000663823"/>
    </source>
</evidence>
<feature type="non-terminal residue" evidence="3">
    <location>
        <position position="22"/>
    </location>
</feature>
<protein>
    <submittedName>
        <fullName evidence="3">Uncharacterized protein</fullName>
    </submittedName>
</protein>
<dbReference type="EMBL" id="CAJNOU010009611">
    <property type="protein sequence ID" value="CAF1547869.1"/>
    <property type="molecule type" value="Genomic_DNA"/>
</dbReference>
<organism evidence="3 5">
    <name type="scientific">Rotaria sordida</name>
    <dbReference type="NCBI Taxonomy" id="392033"/>
    <lineage>
        <taxon>Eukaryota</taxon>
        <taxon>Metazoa</taxon>
        <taxon>Spiralia</taxon>
        <taxon>Gnathifera</taxon>
        <taxon>Rotifera</taxon>
        <taxon>Eurotatoria</taxon>
        <taxon>Bdelloidea</taxon>
        <taxon>Philodinida</taxon>
        <taxon>Philodinidae</taxon>
        <taxon>Rotaria</taxon>
    </lineage>
</organism>
<feature type="compositionally biased region" description="Basic and acidic residues" evidence="1">
    <location>
        <begin position="1"/>
        <end position="12"/>
    </location>
</feature>
<dbReference type="EMBL" id="CAJOAX010018833">
    <property type="protein sequence ID" value="CAF4184182.1"/>
    <property type="molecule type" value="Genomic_DNA"/>
</dbReference>
<evidence type="ECO:0000256" key="1">
    <source>
        <dbReference type="SAM" id="MobiDB-lite"/>
    </source>
</evidence>
<comment type="caution">
    <text evidence="3">The sequence shown here is derived from an EMBL/GenBank/DDBJ whole genome shotgun (WGS) entry which is preliminary data.</text>
</comment>
<dbReference type="Proteomes" id="UP000663823">
    <property type="component" value="Unassembled WGS sequence"/>
</dbReference>